<dbReference type="PRINTS" id="PR00096">
    <property type="entry name" value="GATASE"/>
</dbReference>
<keyword evidence="5 9" id="KW-0067">ATP-binding</keyword>
<dbReference type="AlphaFoldDB" id="A0A4Y3TM01"/>
<keyword evidence="13" id="KW-1185">Reference proteome</keyword>
<dbReference type="EMBL" id="BJMU01000001">
    <property type="protein sequence ID" value="GEB81845.1"/>
    <property type="molecule type" value="Genomic_DNA"/>
</dbReference>
<dbReference type="InterPro" id="IPR059216">
    <property type="entry name" value="LeuA_carph_isopro_dom"/>
</dbReference>
<comment type="pathway">
    <text evidence="1 9">Amino-acid biosynthesis; L-arginine biosynthesis; carbamoyl phosphate from bicarbonate: step 1/1.</text>
</comment>
<dbReference type="SUPFAM" id="SSF47413">
    <property type="entry name" value="lambda repressor-like DNA-binding domains"/>
    <property type="match status" value="1"/>
</dbReference>
<dbReference type="GO" id="GO:0004088">
    <property type="term" value="F:carbamoyl-phosphate synthase (glutamine-hydrolyzing) activity"/>
    <property type="evidence" value="ECO:0007669"/>
    <property type="project" value="UniProtKB-UniRule"/>
</dbReference>
<evidence type="ECO:0000256" key="9">
    <source>
        <dbReference type="HAMAP-Rule" id="MF_01209"/>
    </source>
</evidence>
<dbReference type="Gene3D" id="3.40.50.880">
    <property type="match status" value="1"/>
</dbReference>
<comment type="caution">
    <text evidence="12">The sequence shown here is derived from an EMBL/GenBank/DDBJ whole genome shotgun (WGS) entry which is preliminary data.</text>
</comment>
<comment type="catalytic activity">
    <reaction evidence="8 9">
        <text>hydrogencarbonate + L-glutamine + 2 ATP + H2O = carbamoyl phosphate + L-glutamate + 2 ADP + phosphate + 2 H(+)</text>
        <dbReference type="Rhea" id="RHEA:18633"/>
        <dbReference type="ChEBI" id="CHEBI:15377"/>
        <dbReference type="ChEBI" id="CHEBI:15378"/>
        <dbReference type="ChEBI" id="CHEBI:17544"/>
        <dbReference type="ChEBI" id="CHEBI:29985"/>
        <dbReference type="ChEBI" id="CHEBI:30616"/>
        <dbReference type="ChEBI" id="CHEBI:43474"/>
        <dbReference type="ChEBI" id="CHEBI:58228"/>
        <dbReference type="ChEBI" id="CHEBI:58359"/>
        <dbReference type="ChEBI" id="CHEBI:456216"/>
        <dbReference type="EC" id="6.3.5.5"/>
    </reaction>
</comment>
<dbReference type="Pfam" id="PF00988">
    <property type="entry name" value="CPSase_sm_chain"/>
    <property type="match status" value="1"/>
</dbReference>
<dbReference type="PANTHER" id="PTHR43418:SF7">
    <property type="entry name" value="CARBAMOYL-PHOSPHATE SYNTHASE SMALL CHAIN"/>
    <property type="match status" value="1"/>
</dbReference>
<feature type="region of interest" description="Disordered" evidence="10">
    <location>
        <begin position="56"/>
        <end position="88"/>
    </location>
</feature>
<dbReference type="UniPathway" id="UPA00070">
    <property type="reaction ID" value="UER00115"/>
</dbReference>
<comment type="function">
    <text evidence="9">Small subunit of the glutamine-dependent carbamoyl phosphate synthetase (CPSase). CPSase catalyzes the formation of carbamoyl phosphate from the ammonia moiety of glutamine, carbonate, and phosphate donated by ATP, constituting the first step of 2 biosynthetic pathways, one leading to arginine and/or urea and the other to pyrimidine nucleotides. The small subunit (glutamine amidotransferase) binds and cleaves glutamine to supply the large subunit with the substrate ammonia.</text>
</comment>
<feature type="binding site" evidence="9">
    <location>
        <position position="333"/>
    </location>
    <ligand>
        <name>L-glutamine</name>
        <dbReference type="ChEBI" id="CHEBI:58359"/>
    </ligand>
</feature>
<feature type="binding site" evidence="9">
    <location>
        <position position="366"/>
    </location>
    <ligand>
        <name>L-glutamine</name>
        <dbReference type="ChEBI" id="CHEBI:58359"/>
    </ligand>
</feature>
<keyword evidence="4 9" id="KW-0547">Nucleotide-binding</keyword>
<feature type="binding site" evidence="9">
    <location>
        <position position="407"/>
    </location>
    <ligand>
        <name>L-glutamine</name>
        <dbReference type="ChEBI" id="CHEBI:58359"/>
    </ligand>
</feature>
<dbReference type="GO" id="GO:0006207">
    <property type="term" value="P:'de novo' pyrimidine nucleobase biosynthetic process"/>
    <property type="evidence" value="ECO:0007669"/>
    <property type="project" value="InterPro"/>
</dbReference>
<dbReference type="PANTHER" id="PTHR43418">
    <property type="entry name" value="MULTIFUNCTIONAL TRYPTOPHAN BIOSYNTHESIS PROTEIN-RELATED"/>
    <property type="match status" value="1"/>
</dbReference>
<dbReference type="OrthoDB" id="9804328at2"/>
<organism evidence="12 13">
    <name type="scientific">Acetobacter orleanensis</name>
    <dbReference type="NCBI Taxonomy" id="104099"/>
    <lineage>
        <taxon>Bacteria</taxon>
        <taxon>Pseudomonadati</taxon>
        <taxon>Pseudomonadota</taxon>
        <taxon>Alphaproteobacteria</taxon>
        <taxon>Acetobacterales</taxon>
        <taxon>Acetobacteraceae</taxon>
        <taxon>Acetobacter</taxon>
    </lineage>
</organism>
<dbReference type="SUPFAM" id="SSF52317">
    <property type="entry name" value="Class I glutamine amidotransferase-like"/>
    <property type="match status" value="1"/>
</dbReference>
<keyword evidence="9" id="KW-0028">Amino-acid biosynthesis</keyword>
<evidence type="ECO:0000256" key="2">
    <source>
        <dbReference type="ARBA" id="ARBA00007800"/>
    </source>
</evidence>
<dbReference type="Pfam" id="PF00117">
    <property type="entry name" value="GATase"/>
    <property type="match status" value="1"/>
</dbReference>
<feature type="compositionally biased region" description="Pro residues" evidence="10">
    <location>
        <begin position="62"/>
        <end position="75"/>
    </location>
</feature>
<dbReference type="UniPathway" id="UPA00068">
    <property type="reaction ID" value="UER00171"/>
</dbReference>
<dbReference type="HAMAP" id="MF_01209">
    <property type="entry name" value="CPSase_S_chain"/>
    <property type="match status" value="1"/>
</dbReference>
<dbReference type="InterPro" id="IPR002474">
    <property type="entry name" value="CarbamoylP_synth_ssu_N"/>
</dbReference>
<evidence type="ECO:0000256" key="10">
    <source>
        <dbReference type="SAM" id="MobiDB-lite"/>
    </source>
</evidence>
<feature type="binding site" evidence="9">
    <location>
        <position position="335"/>
    </location>
    <ligand>
        <name>L-glutamine</name>
        <dbReference type="ChEBI" id="CHEBI:58359"/>
    </ligand>
</feature>
<evidence type="ECO:0000256" key="6">
    <source>
        <dbReference type="ARBA" id="ARBA00022962"/>
    </source>
</evidence>
<dbReference type="SMART" id="SM01097">
    <property type="entry name" value="CPSase_sm_chain"/>
    <property type="match status" value="1"/>
</dbReference>
<comment type="similarity">
    <text evidence="2 9">Belongs to the CarA family.</text>
</comment>
<dbReference type="NCBIfam" id="NF009475">
    <property type="entry name" value="PRK12838.1"/>
    <property type="match status" value="1"/>
</dbReference>
<dbReference type="PRINTS" id="PR00099">
    <property type="entry name" value="CPSGATASE"/>
</dbReference>
<dbReference type="RefSeq" id="WP_048834642.1">
    <property type="nucleotide sequence ID" value="NZ_BJMU01000001.1"/>
</dbReference>
<keyword evidence="3 9" id="KW-0436">Ligase</keyword>
<feature type="binding site" evidence="9">
    <location>
        <position position="404"/>
    </location>
    <ligand>
        <name>L-glutamine</name>
        <dbReference type="ChEBI" id="CHEBI:58359"/>
    </ligand>
</feature>
<dbReference type="Gene3D" id="1.10.260.40">
    <property type="entry name" value="lambda repressor-like DNA-binding domains"/>
    <property type="match status" value="1"/>
</dbReference>
<dbReference type="GO" id="GO:0006526">
    <property type="term" value="P:L-arginine biosynthetic process"/>
    <property type="evidence" value="ECO:0007669"/>
    <property type="project" value="UniProtKB-UniRule"/>
</dbReference>
<reference evidence="12 13" key="1">
    <citation type="submission" date="2019-06" db="EMBL/GenBank/DDBJ databases">
        <title>Whole genome shotgun sequence of Acetobacter orleanensis NBRC 13752.</title>
        <authorList>
            <person name="Hosoyama A."/>
            <person name="Uohara A."/>
            <person name="Ohji S."/>
            <person name="Ichikawa N."/>
        </authorList>
    </citation>
    <scope>NUCLEOTIDE SEQUENCE [LARGE SCALE GENOMIC DNA]</scope>
    <source>
        <strain evidence="12 13">NBRC 13752</strain>
    </source>
</reference>
<feature type="binding site" evidence="9">
    <location>
        <position position="363"/>
    </location>
    <ligand>
        <name>L-glutamine</name>
        <dbReference type="ChEBI" id="CHEBI:58359"/>
    </ligand>
</feature>
<accession>A0A4Y3TM01</accession>
<dbReference type="GO" id="GO:0044205">
    <property type="term" value="P:'de novo' UMP biosynthetic process"/>
    <property type="evidence" value="ECO:0007669"/>
    <property type="project" value="UniProtKB-UniRule"/>
</dbReference>
<evidence type="ECO:0000256" key="4">
    <source>
        <dbReference type="ARBA" id="ARBA00022741"/>
    </source>
</evidence>
<feature type="domain" description="Carbamoyl-phosphate synthase small subunit N-terminal" evidence="11">
    <location>
        <begin position="94"/>
        <end position="226"/>
    </location>
</feature>
<dbReference type="SUPFAM" id="SSF52021">
    <property type="entry name" value="Carbamoyl phosphate synthetase, small subunit N-terminal domain"/>
    <property type="match status" value="1"/>
</dbReference>
<dbReference type="GO" id="GO:0005524">
    <property type="term" value="F:ATP binding"/>
    <property type="evidence" value="ECO:0007669"/>
    <property type="project" value="UniProtKB-UniRule"/>
</dbReference>
<feature type="active site" evidence="9">
    <location>
        <position position="448"/>
    </location>
</feature>
<feature type="region of interest" description="CPSase" evidence="9">
    <location>
        <begin position="1"/>
        <end position="284"/>
    </location>
</feature>
<evidence type="ECO:0000259" key="11">
    <source>
        <dbReference type="SMART" id="SM01097"/>
    </source>
</evidence>
<dbReference type="GO" id="GO:0003677">
    <property type="term" value="F:DNA binding"/>
    <property type="evidence" value="ECO:0007669"/>
    <property type="project" value="InterPro"/>
</dbReference>
<dbReference type="STRING" id="104099.AD949_12920"/>
<dbReference type="InterPro" id="IPR036480">
    <property type="entry name" value="CarbP_synth_ssu_N_sf"/>
</dbReference>
<dbReference type="InterPro" id="IPR029062">
    <property type="entry name" value="Class_I_gatase-like"/>
</dbReference>
<dbReference type="Gene3D" id="3.50.30.20">
    <property type="entry name" value="Carbamoyl-phosphate synthase small subunit, N-terminal domain"/>
    <property type="match status" value="1"/>
</dbReference>
<gene>
    <name evidence="9 12" type="primary">carA</name>
    <name evidence="12" type="ORF">AOR01nite_03220</name>
</gene>
<keyword evidence="9" id="KW-0055">Arginine biosynthesis</keyword>
<proteinExistence type="inferred from homology"/>
<dbReference type="InterPro" id="IPR050472">
    <property type="entry name" value="Anth_synth/Amidotransfase"/>
</dbReference>
<evidence type="ECO:0000256" key="1">
    <source>
        <dbReference type="ARBA" id="ARBA00005077"/>
    </source>
</evidence>
<dbReference type="InterPro" id="IPR010982">
    <property type="entry name" value="Lambda_DNA-bd_dom_sf"/>
</dbReference>
<comment type="catalytic activity">
    <reaction evidence="9">
        <text>L-glutamine + H2O = L-glutamate + NH4(+)</text>
        <dbReference type="Rhea" id="RHEA:15889"/>
        <dbReference type="ChEBI" id="CHEBI:15377"/>
        <dbReference type="ChEBI" id="CHEBI:28938"/>
        <dbReference type="ChEBI" id="CHEBI:29985"/>
        <dbReference type="ChEBI" id="CHEBI:58359"/>
    </reaction>
</comment>
<dbReference type="PRINTS" id="PR00097">
    <property type="entry name" value="ANTSNTHASEII"/>
</dbReference>
<feature type="binding site" evidence="9">
    <location>
        <position position="140"/>
    </location>
    <ligand>
        <name>L-glutamine</name>
        <dbReference type="ChEBI" id="CHEBI:58359"/>
    </ligand>
</feature>
<evidence type="ECO:0000256" key="5">
    <source>
        <dbReference type="ARBA" id="ARBA00022840"/>
    </source>
</evidence>
<sequence length="474" mass="49825">MPISIDTIIARLGGPDATARLTGVGTEAIRKWRQAQAIPSRHWPVIARATGLSLTDLDPASPTSPDPSPLAPSSPVPGGSITGIPMPDARPDGATAALVLADGSILWGKGFGAFTQTPALGEICFSTGMTGYQETLTDPSFAGQIITFTFPHIGNVGTTPEDDEAQRSAALGLVTKEDLTEPANWRATESLDAWLKAQGIPGIAGVDTRSLTLKIRDHGAQTAALYFPQNGQFDLAALLDATRAWPGLEGMDLAKAVTCKAPYTWSESVWEWPKTTRPAPENRRRVVAVDYGAKRNILRCLVAAGCDVTVVPATATADEILALKPAGVFLSNGPGDPAATAEYAVPAIQGVLNAGLPLFGICLGHQLLALALGGRTYKLARGHRGANQPVKDLATGRVEITSQNHGFAVDADSLPADAHVTHVSLFDGSNEGLASDRFPAFSVQYHPEASPGPSDSFYLFERFVALIDAHGSKD</sequence>
<dbReference type="GO" id="GO:0006541">
    <property type="term" value="P:glutamine metabolic process"/>
    <property type="evidence" value="ECO:0007669"/>
    <property type="project" value="InterPro"/>
</dbReference>
<protein>
    <recommendedName>
        <fullName evidence="9">Carbamoyl phosphate synthase small chain</fullName>
        <ecNumber evidence="9">6.3.5.5</ecNumber>
    </recommendedName>
    <alternativeName>
        <fullName evidence="9">Carbamoyl phosphate synthetase glutamine chain</fullName>
    </alternativeName>
</protein>
<dbReference type="EC" id="6.3.5.5" evidence="9"/>
<evidence type="ECO:0000313" key="13">
    <source>
        <dbReference type="Proteomes" id="UP000317617"/>
    </source>
</evidence>
<keyword evidence="6 9" id="KW-0315">Glutamine amidotransferase</keyword>
<dbReference type="NCBIfam" id="NF046037">
    <property type="entry name" value="carphisopro"/>
    <property type="match status" value="1"/>
</dbReference>
<feature type="active site" evidence="9">
    <location>
        <position position="446"/>
    </location>
</feature>
<name>A0A4Y3TM01_9PROT</name>
<dbReference type="GO" id="GO:0004359">
    <property type="term" value="F:glutaminase activity"/>
    <property type="evidence" value="ECO:0007669"/>
    <property type="project" value="RHEA"/>
</dbReference>
<evidence type="ECO:0000256" key="8">
    <source>
        <dbReference type="ARBA" id="ARBA00048816"/>
    </source>
</evidence>
<dbReference type="InterPro" id="IPR006274">
    <property type="entry name" value="CarbamoylP_synth_ssu"/>
</dbReference>
<comment type="subunit">
    <text evidence="9">Composed of two chains; the small (or glutamine) chain promotes the hydrolysis of glutamine to ammonia, which is used by the large (or ammonia) chain to synthesize carbamoyl phosphate. Tetramer of heterodimers (alpha,beta)4.</text>
</comment>
<comment type="pathway">
    <text evidence="9">Pyrimidine metabolism; UMP biosynthesis via de novo pathway; (S)-dihydroorotate from bicarbonate: step 1/3.</text>
</comment>
<dbReference type="NCBIfam" id="TIGR01368">
    <property type="entry name" value="CPSaseIIsmall"/>
    <property type="match status" value="1"/>
</dbReference>
<dbReference type="Proteomes" id="UP000317617">
    <property type="component" value="Unassembled WGS sequence"/>
</dbReference>
<dbReference type="InterPro" id="IPR017926">
    <property type="entry name" value="GATASE"/>
</dbReference>
<keyword evidence="7 9" id="KW-0665">Pyrimidine biosynthesis</keyword>
<evidence type="ECO:0000313" key="12">
    <source>
        <dbReference type="EMBL" id="GEB81845.1"/>
    </source>
</evidence>
<feature type="active site" description="Nucleophile" evidence="9">
    <location>
        <position position="362"/>
    </location>
</feature>
<evidence type="ECO:0000256" key="3">
    <source>
        <dbReference type="ARBA" id="ARBA00022598"/>
    </source>
</evidence>
<evidence type="ECO:0000256" key="7">
    <source>
        <dbReference type="ARBA" id="ARBA00022975"/>
    </source>
</evidence>
<dbReference type="CDD" id="cd01744">
    <property type="entry name" value="GATase1_CPSase"/>
    <property type="match status" value="1"/>
</dbReference>
<feature type="binding site" evidence="9">
    <location>
        <position position="406"/>
    </location>
    <ligand>
        <name>L-glutamine</name>
        <dbReference type="ChEBI" id="CHEBI:58359"/>
    </ligand>
</feature>
<dbReference type="PROSITE" id="PS51273">
    <property type="entry name" value="GATASE_TYPE_1"/>
    <property type="match status" value="1"/>
</dbReference>
<dbReference type="InterPro" id="IPR035686">
    <property type="entry name" value="CPSase_GATase1"/>
</dbReference>